<feature type="region of interest" description="Disordered" evidence="1">
    <location>
        <begin position="92"/>
        <end position="147"/>
    </location>
</feature>
<evidence type="ECO:0000313" key="3">
    <source>
        <dbReference type="Proteomes" id="UP001161325"/>
    </source>
</evidence>
<keyword evidence="3" id="KW-1185">Reference proteome</keyword>
<evidence type="ECO:0000313" key="2">
    <source>
        <dbReference type="EMBL" id="GLC27745.1"/>
    </source>
</evidence>
<dbReference type="Proteomes" id="UP001161325">
    <property type="component" value="Unassembled WGS sequence"/>
</dbReference>
<organism evidence="2 3">
    <name type="scientific">Roseisolibacter agri</name>
    <dbReference type="NCBI Taxonomy" id="2014610"/>
    <lineage>
        <taxon>Bacteria</taxon>
        <taxon>Pseudomonadati</taxon>
        <taxon>Gemmatimonadota</taxon>
        <taxon>Gemmatimonadia</taxon>
        <taxon>Gemmatimonadales</taxon>
        <taxon>Gemmatimonadaceae</taxon>
        <taxon>Roseisolibacter</taxon>
    </lineage>
</organism>
<feature type="compositionally biased region" description="Basic and acidic residues" evidence="1">
    <location>
        <begin position="123"/>
        <end position="138"/>
    </location>
</feature>
<comment type="caution">
    <text evidence="2">The sequence shown here is derived from an EMBL/GenBank/DDBJ whole genome shotgun (WGS) entry which is preliminary data.</text>
</comment>
<dbReference type="AlphaFoldDB" id="A0AA37V2F8"/>
<gene>
    <name evidence="2" type="ORF">rosag_42580</name>
</gene>
<sequence>MRGVARVEQALAHGTVGQSVDQLDGAVADGDSGDDAHHLVSFDAGQVQPTVNLFEQHAERRGETSGGSGSVQVGVVRLSAGATVSDAVALSAGRPCDSGQAPADPGRRSHRHSRYRRGIARLAYRDGEGGEQQLRESDGAAGLNLTV</sequence>
<protein>
    <submittedName>
        <fullName evidence="2">Uncharacterized protein</fullName>
    </submittedName>
</protein>
<evidence type="ECO:0000256" key="1">
    <source>
        <dbReference type="SAM" id="MobiDB-lite"/>
    </source>
</evidence>
<name>A0AA37V2F8_9BACT</name>
<reference evidence="2" key="1">
    <citation type="submission" date="2022-08" db="EMBL/GenBank/DDBJ databases">
        <title>Draft genome sequencing of Roseisolibacter agri AW1220.</title>
        <authorList>
            <person name="Tobiishi Y."/>
            <person name="Tonouchi A."/>
        </authorList>
    </citation>
    <scope>NUCLEOTIDE SEQUENCE</scope>
    <source>
        <strain evidence="2">AW1220</strain>
    </source>
</reference>
<accession>A0AA37V2F8</accession>
<dbReference type="EMBL" id="BRXS01000007">
    <property type="protein sequence ID" value="GLC27745.1"/>
    <property type="molecule type" value="Genomic_DNA"/>
</dbReference>
<proteinExistence type="predicted"/>
<feature type="compositionally biased region" description="Basic residues" evidence="1">
    <location>
        <begin position="108"/>
        <end position="119"/>
    </location>
</feature>